<name>A0A0M9BKL2_9BACL</name>
<sequence>MKVGLSTYSLQQALDAKELTVPDAIRYIADQGGEHVEIVPIGYSLIDQPELIEQIRETAQEVGIDISNYAIGANFVSGEGPDALENEIAAVMKHVDVAAALGVTRMRHDVAFRPAQEGTVAQFEADLPVLVKACQRIADYAASHGITTSVENHGYYVQSSERVRRLVHETARENFKTTLDIGNFLCVDEDPVSAVKNNIPYASMVHAKDFYRRPSYRNPGEGWFQTSHGNYLRGAIVGHGDIDMPEVFRVLKQSGYDGYISVEFEGMENCKTASRIAMDNVRRFWEEA</sequence>
<evidence type="ECO:0000259" key="1">
    <source>
        <dbReference type="Pfam" id="PF01261"/>
    </source>
</evidence>
<dbReference type="Proteomes" id="UP000037688">
    <property type="component" value="Unassembled WGS sequence"/>
</dbReference>
<dbReference type="PATRIC" id="fig|1705561.3.peg.4769"/>
<comment type="caution">
    <text evidence="2">The sequence shown here is derived from an EMBL/GenBank/DDBJ whole genome shotgun (WGS) entry which is preliminary data.</text>
</comment>
<dbReference type="GO" id="GO:0016853">
    <property type="term" value="F:isomerase activity"/>
    <property type="evidence" value="ECO:0007669"/>
    <property type="project" value="UniProtKB-KW"/>
</dbReference>
<dbReference type="EMBL" id="LITU01000071">
    <property type="protein sequence ID" value="KOY14230.1"/>
    <property type="molecule type" value="Genomic_DNA"/>
</dbReference>
<dbReference type="Pfam" id="PF01261">
    <property type="entry name" value="AP_endonuc_2"/>
    <property type="match status" value="1"/>
</dbReference>
<evidence type="ECO:0000313" key="3">
    <source>
        <dbReference type="Proteomes" id="UP000037688"/>
    </source>
</evidence>
<dbReference type="InterPro" id="IPR013022">
    <property type="entry name" value="Xyl_isomerase-like_TIM-brl"/>
</dbReference>
<dbReference type="InterPro" id="IPR036237">
    <property type="entry name" value="Xyl_isomerase-like_sf"/>
</dbReference>
<keyword evidence="3" id="KW-1185">Reference proteome</keyword>
<dbReference type="AlphaFoldDB" id="A0A0M9BKL2"/>
<dbReference type="Gene3D" id="3.20.20.150">
    <property type="entry name" value="Divalent-metal-dependent TIM barrel enzymes"/>
    <property type="match status" value="1"/>
</dbReference>
<dbReference type="InterPro" id="IPR050312">
    <property type="entry name" value="IolE/XylAMocC-like"/>
</dbReference>
<proteinExistence type="predicted"/>
<gene>
    <name evidence="2" type="ORF">AMS66_22830</name>
</gene>
<dbReference type="SUPFAM" id="SSF51658">
    <property type="entry name" value="Xylose isomerase-like"/>
    <property type="match status" value="1"/>
</dbReference>
<dbReference type="RefSeq" id="WP_053782988.1">
    <property type="nucleotide sequence ID" value="NZ_LITU01000071.1"/>
</dbReference>
<dbReference type="OrthoDB" id="256906at2"/>
<reference evidence="2 3" key="1">
    <citation type="submission" date="2015-08" db="EMBL/GenBank/DDBJ databases">
        <title>Draft genome sequence of cellulolytic and xylanolytic Paenibacillus sp. A59, isolated from a decaying forest soil from Patagonia, Argentina.</title>
        <authorList>
            <person name="Ghio S."/>
            <person name="Caceres A.M."/>
            <person name="Talia P."/>
            <person name="Grasso D."/>
            <person name="Campos E."/>
        </authorList>
    </citation>
    <scope>NUCLEOTIDE SEQUENCE [LARGE SCALE GENOMIC DNA]</scope>
    <source>
        <strain evidence="2 3">A59</strain>
    </source>
</reference>
<dbReference type="PANTHER" id="PTHR12110">
    <property type="entry name" value="HYDROXYPYRUVATE ISOMERASE"/>
    <property type="match status" value="1"/>
</dbReference>
<protein>
    <submittedName>
        <fullName evidence="2">Sugar phosphate isomerase</fullName>
    </submittedName>
</protein>
<accession>A0A0M9BKL2</accession>
<organism evidence="2 3">
    <name type="scientific">Paenibacillus xylanivorans</name>
    <dbReference type="NCBI Taxonomy" id="1705561"/>
    <lineage>
        <taxon>Bacteria</taxon>
        <taxon>Bacillati</taxon>
        <taxon>Bacillota</taxon>
        <taxon>Bacilli</taxon>
        <taxon>Bacillales</taxon>
        <taxon>Paenibacillaceae</taxon>
        <taxon>Paenibacillus</taxon>
    </lineage>
</organism>
<keyword evidence="2" id="KW-0413">Isomerase</keyword>
<evidence type="ECO:0000313" key="2">
    <source>
        <dbReference type="EMBL" id="KOY14230.1"/>
    </source>
</evidence>
<dbReference type="PANTHER" id="PTHR12110:SF53">
    <property type="entry name" value="BLR5974 PROTEIN"/>
    <property type="match status" value="1"/>
</dbReference>
<feature type="domain" description="Xylose isomerase-like TIM barrel" evidence="1">
    <location>
        <begin position="26"/>
        <end position="269"/>
    </location>
</feature>